<reference evidence="1 2" key="1">
    <citation type="journal article" date="2019" name="Int. J. Syst. Evol. Microbiol.">
        <title>The Global Catalogue of Microorganisms (GCM) 10K type strain sequencing project: providing services to taxonomists for standard genome sequencing and annotation.</title>
        <authorList>
            <consortium name="The Broad Institute Genomics Platform"/>
            <consortium name="The Broad Institute Genome Sequencing Center for Infectious Disease"/>
            <person name="Wu L."/>
            <person name="Ma J."/>
        </authorList>
    </citation>
    <scope>NUCLEOTIDE SEQUENCE [LARGE SCALE GENOMIC DNA]</scope>
    <source>
        <strain evidence="1 2">JCM 14718</strain>
    </source>
</reference>
<dbReference type="RefSeq" id="WP_163568348.1">
    <property type="nucleotide sequence ID" value="NZ_WOTO01000012.1"/>
</dbReference>
<protein>
    <submittedName>
        <fullName evidence="1">Uncharacterized protein</fullName>
    </submittedName>
</protein>
<sequence length="84" mass="9328">MEIRLVDVTSAAHQYDGLHRLVDQLKPAQADAVRAVVLQLVTTPEVESTQPRRRLSFAGSLSAEPDFAERSEEILDDLTRRNAG</sequence>
<name>A0ABN2J4L1_9ACTN</name>
<organism evidence="1 2">
    <name type="scientific">Fodinicola feengrottensis</name>
    <dbReference type="NCBI Taxonomy" id="435914"/>
    <lineage>
        <taxon>Bacteria</taxon>
        <taxon>Bacillati</taxon>
        <taxon>Actinomycetota</taxon>
        <taxon>Actinomycetes</taxon>
        <taxon>Mycobacteriales</taxon>
        <taxon>Fodinicola</taxon>
    </lineage>
</organism>
<proteinExistence type="predicted"/>
<keyword evidence="2" id="KW-1185">Reference proteome</keyword>
<comment type="caution">
    <text evidence="1">The sequence shown here is derived from an EMBL/GenBank/DDBJ whole genome shotgun (WGS) entry which is preliminary data.</text>
</comment>
<accession>A0ABN2J4L1</accession>
<dbReference type="Proteomes" id="UP001500618">
    <property type="component" value="Unassembled WGS sequence"/>
</dbReference>
<dbReference type="EMBL" id="BAAANY010000042">
    <property type="protein sequence ID" value="GAA1717858.1"/>
    <property type="molecule type" value="Genomic_DNA"/>
</dbReference>
<gene>
    <name evidence="1" type="ORF">GCM10009765_77920</name>
</gene>
<evidence type="ECO:0000313" key="1">
    <source>
        <dbReference type="EMBL" id="GAA1717858.1"/>
    </source>
</evidence>
<evidence type="ECO:0000313" key="2">
    <source>
        <dbReference type="Proteomes" id="UP001500618"/>
    </source>
</evidence>